<keyword evidence="2" id="KW-1133">Transmembrane helix</keyword>
<keyword evidence="2" id="KW-0812">Transmembrane</keyword>
<sequence>MSNTSIIAYAVLTLSIGYAFVYPSFGDLNSLLDKKQEYANALNTISNIEDKKNELLTEFNNISEAKKTDINIVLPSSLDFVRLISQIDTVAASHGISIDKISSKNVDSPVGTSIENPEPQNPYNSSIIGFSFVTSYDNFKAFLSDLEKSLRILDVKSTRIETQDKNGLYLYDVEFETYWLK</sequence>
<gene>
    <name evidence="3" type="ORF">A3G46_02315</name>
</gene>
<dbReference type="GO" id="GO:0043107">
    <property type="term" value="P:type IV pilus-dependent motility"/>
    <property type="evidence" value="ECO:0007669"/>
    <property type="project" value="InterPro"/>
</dbReference>
<comment type="caution">
    <text evidence="3">The sequence shown here is derived from an EMBL/GenBank/DDBJ whole genome shotgun (WGS) entry which is preliminary data.</text>
</comment>
<dbReference type="InterPro" id="IPR014717">
    <property type="entry name" value="Transl_elong_EF1B/ribsomal_bS6"/>
</dbReference>
<dbReference type="EMBL" id="MHWS01000003">
    <property type="protein sequence ID" value="OHB12827.1"/>
    <property type="molecule type" value="Genomic_DNA"/>
</dbReference>
<keyword evidence="2" id="KW-0472">Membrane</keyword>
<evidence type="ECO:0000313" key="4">
    <source>
        <dbReference type="Proteomes" id="UP000177276"/>
    </source>
</evidence>
<protein>
    <recommendedName>
        <fullName evidence="5">Pilus assembly protein PilO</fullName>
    </recommendedName>
</protein>
<dbReference type="Proteomes" id="UP000177276">
    <property type="component" value="Unassembled WGS sequence"/>
</dbReference>
<dbReference type="InterPro" id="IPR007445">
    <property type="entry name" value="PilO"/>
</dbReference>
<dbReference type="Pfam" id="PF04350">
    <property type="entry name" value="PilO"/>
    <property type="match status" value="1"/>
</dbReference>
<organism evidence="3 4">
    <name type="scientific">Candidatus Zambryskibacteria bacterium RIFCSPLOWO2_12_FULL_39_16</name>
    <dbReference type="NCBI Taxonomy" id="1802775"/>
    <lineage>
        <taxon>Bacteria</taxon>
        <taxon>Candidatus Zambryskiibacteriota</taxon>
    </lineage>
</organism>
<evidence type="ECO:0000256" key="2">
    <source>
        <dbReference type="SAM" id="Phobius"/>
    </source>
</evidence>
<reference evidence="3 4" key="1">
    <citation type="journal article" date="2016" name="Nat. Commun.">
        <title>Thousands of microbial genomes shed light on interconnected biogeochemical processes in an aquifer system.</title>
        <authorList>
            <person name="Anantharaman K."/>
            <person name="Brown C.T."/>
            <person name="Hug L.A."/>
            <person name="Sharon I."/>
            <person name="Castelle C.J."/>
            <person name="Probst A.J."/>
            <person name="Thomas B.C."/>
            <person name="Singh A."/>
            <person name="Wilkins M.J."/>
            <person name="Karaoz U."/>
            <person name="Brodie E.L."/>
            <person name="Williams K.H."/>
            <person name="Hubbard S.S."/>
            <person name="Banfield J.F."/>
        </authorList>
    </citation>
    <scope>NUCLEOTIDE SEQUENCE [LARGE SCALE GENOMIC DNA]</scope>
</reference>
<dbReference type="AlphaFoldDB" id="A0A1G2UTV7"/>
<evidence type="ECO:0008006" key="5">
    <source>
        <dbReference type="Google" id="ProtNLM"/>
    </source>
</evidence>
<dbReference type="GO" id="GO:0043683">
    <property type="term" value="P:type IV pilus assembly"/>
    <property type="evidence" value="ECO:0007669"/>
    <property type="project" value="InterPro"/>
</dbReference>
<dbReference type="Gene3D" id="3.30.70.60">
    <property type="match status" value="1"/>
</dbReference>
<evidence type="ECO:0000256" key="1">
    <source>
        <dbReference type="SAM" id="Coils"/>
    </source>
</evidence>
<feature type="transmembrane region" description="Helical" evidence="2">
    <location>
        <begin position="6"/>
        <end position="25"/>
    </location>
</feature>
<evidence type="ECO:0000313" key="3">
    <source>
        <dbReference type="EMBL" id="OHB12827.1"/>
    </source>
</evidence>
<name>A0A1G2UTV7_9BACT</name>
<feature type="coiled-coil region" evidence="1">
    <location>
        <begin position="31"/>
        <end position="65"/>
    </location>
</feature>
<accession>A0A1G2UTV7</accession>
<keyword evidence="1" id="KW-0175">Coiled coil</keyword>
<proteinExistence type="predicted"/>